<evidence type="ECO:0000313" key="2">
    <source>
        <dbReference type="Proteomes" id="UP000518887"/>
    </source>
</evidence>
<comment type="caution">
    <text evidence="1">The sequence shown here is derived from an EMBL/GenBank/DDBJ whole genome shotgun (WGS) entry which is preliminary data.</text>
</comment>
<evidence type="ECO:0000313" key="1">
    <source>
        <dbReference type="EMBL" id="MBB5225611.1"/>
    </source>
</evidence>
<protein>
    <submittedName>
        <fullName evidence="1">Competence protein ComFB</fullName>
    </submittedName>
</protein>
<reference evidence="1 2" key="1">
    <citation type="submission" date="2020-08" db="EMBL/GenBank/DDBJ databases">
        <title>Genomic Encyclopedia of Type Strains, Phase IV (KMG-IV): sequencing the most valuable type-strain genomes for metagenomic binning, comparative biology and taxonomic classification.</title>
        <authorList>
            <person name="Goeker M."/>
        </authorList>
    </citation>
    <scope>NUCLEOTIDE SEQUENCE [LARGE SCALE GENOMIC DNA]</scope>
    <source>
        <strain evidence="1 2">DSM 103462</strain>
    </source>
</reference>
<sequence length="245" mass="27909">MNVHNMMEDLVTAEVNALYDQVKQANSPWLTCDCKNCRLDTISYVLNRIPPKYVVSGRGVTHSNEIFADHQLIADISAVAMDGIRIISSTKRPFHTLPREDCEVHKEENPHYNFPTFAGTILDGSTFEPISGARILLKLDGKPVDMVDMTWANPTQTFLSTKGAFTFWAKSIPAEKTGESRKFEFEIEVDVEGYEKTYNYFELPIISDPTVKTELNTACSVKIRDIVLFKREIFDEDKKEEKSEK</sequence>
<keyword evidence="2" id="KW-1185">Reference proteome</keyword>
<dbReference type="EMBL" id="JACHFQ010000003">
    <property type="protein sequence ID" value="MBB5225611.1"/>
    <property type="molecule type" value="Genomic_DNA"/>
</dbReference>
<accession>A0A7W8G867</accession>
<dbReference type="Proteomes" id="UP000518887">
    <property type="component" value="Unassembled WGS sequence"/>
</dbReference>
<gene>
    <name evidence="1" type="ORF">HNP76_000968</name>
</gene>
<name>A0A7W8G867_9SPIR</name>
<dbReference type="RefSeq" id="WP_184658067.1">
    <property type="nucleotide sequence ID" value="NZ_CP031518.1"/>
</dbReference>
<proteinExistence type="predicted"/>
<dbReference type="InterPro" id="IPR019657">
    <property type="entry name" value="ComFB"/>
</dbReference>
<dbReference type="Pfam" id="PF10719">
    <property type="entry name" value="ComFB"/>
    <property type="match status" value="1"/>
</dbReference>
<organism evidence="1 2">
    <name type="scientific">Treponema ruminis</name>
    <dbReference type="NCBI Taxonomy" id="744515"/>
    <lineage>
        <taxon>Bacteria</taxon>
        <taxon>Pseudomonadati</taxon>
        <taxon>Spirochaetota</taxon>
        <taxon>Spirochaetia</taxon>
        <taxon>Spirochaetales</taxon>
        <taxon>Treponemataceae</taxon>
        <taxon>Treponema</taxon>
    </lineage>
</organism>
<dbReference type="AlphaFoldDB" id="A0A7W8G867"/>